<evidence type="ECO:0000313" key="4">
    <source>
        <dbReference type="Proteomes" id="UP000248795"/>
    </source>
</evidence>
<accession>A0A2W2AUH9</accession>
<name>A0A2W2AUH9_9HYPH</name>
<evidence type="ECO:0000256" key="2">
    <source>
        <dbReference type="SAM" id="SignalP"/>
    </source>
</evidence>
<dbReference type="Proteomes" id="UP000248795">
    <property type="component" value="Unassembled WGS sequence"/>
</dbReference>
<keyword evidence="2" id="KW-0732">Signal</keyword>
<gene>
    <name evidence="3" type="ORF">DK847_13770</name>
</gene>
<evidence type="ECO:0008006" key="5">
    <source>
        <dbReference type="Google" id="ProtNLM"/>
    </source>
</evidence>
<evidence type="ECO:0000256" key="1">
    <source>
        <dbReference type="SAM" id="Coils"/>
    </source>
</evidence>
<sequence>MKMALLAGAAVAASAAAAHADELQDLKAQVEALNARMAAMETAPSVPAGYQLLAITEGEAKQIPGMMGSDRDRVVNNRATYISILPTADAPAGTQISWSGYVRAAIVYSGKSGDATVKKYDTANGTSTLTSKVKYSRNSDDDWDVKSRGQLRVVATTDTAVGEVGVELKMRADFDGTSKADVYMKTAWGYWAMTPELTFGGGYAGSLGNIGYGYDGACTCYYTDNADVGFDPGDTTQLRLSYNSGPFAMAIALEDSTTGNFNGAELGVAGEMKYTGDSFSGEISGVYRNTNEGDYNLKGTYKNAGAGVPGTTGADFNYNADLEALWQVGIGGAFSLGDIASISLAAAMGSGPYQVVNSNGSIEAEYPVNNSWWGVSGLASANLSDSVHTELGVGYKSRDIDNFNGVTIGTDDNPLWRYTGVEQDTFAVLGGVYYTPVDQLTIGLEAEWYQNQLSGKRTGNVDTAAENKKQDVDASGDNWTVDLVSVWRF</sequence>
<comment type="caution">
    <text evidence="3">The sequence shown here is derived from an EMBL/GenBank/DDBJ whole genome shotgun (WGS) entry which is preliminary data.</text>
</comment>
<feature type="signal peptide" evidence="2">
    <location>
        <begin position="1"/>
        <end position="20"/>
    </location>
</feature>
<feature type="coiled-coil region" evidence="1">
    <location>
        <begin position="16"/>
        <end position="43"/>
    </location>
</feature>
<feature type="chain" id="PRO_5015886762" description="Porin" evidence="2">
    <location>
        <begin position="21"/>
        <end position="489"/>
    </location>
</feature>
<reference evidence="4" key="1">
    <citation type="submission" date="2018-06" db="EMBL/GenBank/DDBJ databases">
        <title>Aestuariibacter litoralis strain KCTC 52945T.</title>
        <authorList>
            <person name="Li X."/>
            <person name="Salam N."/>
            <person name="Li J.-L."/>
            <person name="Chen Y.-M."/>
            <person name="Yang Z.-W."/>
            <person name="Zhang L.-Y."/>
            <person name="Han M.-X."/>
            <person name="Xiao M."/>
            <person name="Li W.-J."/>
        </authorList>
    </citation>
    <scope>NUCLEOTIDE SEQUENCE [LARGE SCALE GENOMIC DNA]</scope>
    <source>
        <strain evidence="4">KCTC 52945</strain>
    </source>
</reference>
<protein>
    <recommendedName>
        <fullName evidence="5">Porin</fullName>
    </recommendedName>
</protein>
<dbReference type="AlphaFoldDB" id="A0A2W2AUH9"/>
<keyword evidence="4" id="KW-1185">Reference proteome</keyword>
<keyword evidence="1" id="KW-0175">Coiled coil</keyword>
<evidence type="ECO:0000313" key="3">
    <source>
        <dbReference type="EMBL" id="PZF76260.1"/>
    </source>
</evidence>
<organism evidence="3 4">
    <name type="scientific">Aestuariivirga litoralis</name>
    <dbReference type="NCBI Taxonomy" id="2650924"/>
    <lineage>
        <taxon>Bacteria</taxon>
        <taxon>Pseudomonadati</taxon>
        <taxon>Pseudomonadota</taxon>
        <taxon>Alphaproteobacteria</taxon>
        <taxon>Hyphomicrobiales</taxon>
        <taxon>Aestuariivirgaceae</taxon>
        <taxon>Aestuariivirga</taxon>
    </lineage>
</organism>
<dbReference type="EMBL" id="QKVK01000006">
    <property type="protein sequence ID" value="PZF76260.1"/>
    <property type="molecule type" value="Genomic_DNA"/>
</dbReference>
<proteinExistence type="predicted"/>